<feature type="transmembrane region" description="Helical" evidence="6">
    <location>
        <begin position="40"/>
        <end position="59"/>
    </location>
</feature>
<dbReference type="RefSeq" id="WP_026829634.1">
    <property type="nucleotide sequence ID" value="NZ_JANJYY010000051.1"/>
</dbReference>
<keyword evidence="4 6" id="KW-1133">Transmembrane helix</keyword>
<evidence type="ECO:0000256" key="4">
    <source>
        <dbReference type="ARBA" id="ARBA00022989"/>
    </source>
</evidence>
<evidence type="ECO:0000256" key="1">
    <source>
        <dbReference type="ARBA" id="ARBA00004651"/>
    </source>
</evidence>
<evidence type="ECO:0000256" key="2">
    <source>
        <dbReference type="ARBA" id="ARBA00022475"/>
    </source>
</evidence>
<reference evidence="8 9" key="1">
    <citation type="submission" date="2023-04" db="EMBL/GenBank/DDBJ databases">
        <title>Antarctic isolates genomes.</title>
        <authorList>
            <person name="Dimov S.G."/>
        </authorList>
    </citation>
    <scope>NUCLEOTIDE SEQUENCE [LARGE SCALE GENOMIC DNA]</scope>
    <source>
        <strain evidence="8 9">AL19</strain>
    </source>
</reference>
<organism evidence="8 9">
    <name type="scientific">Exiguobacterium antarcticum</name>
    <dbReference type="NCBI Taxonomy" id="132920"/>
    <lineage>
        <taxon>Bacteria</taxon>
        <taxon>Bacillati</taxon>
        <taxon>Bacillota</taxon>
        <taxon>Bacilli</taxon>
        <taxon>Bacillales</taxon>
        <taxon>Bacillales Family XII. Incertae Sedis</taxon>
        <taxon>Exiguobacterium</taxon>
    </lineage>
</organism>
<sequence>MRLKDSPYVKAIVYTLEFILLIASYVDLWNRPRTRGPKWVWGILIFVINYLGPIIYLIWGRHPSTDPSTSD</sequence>
<evidence type="ECO:0000313" key="8">
    <source>
        <dbReference type="EMBL" id="MDI3235168.1"/>
    </source>
</evidence>
<gene>
    <name evidence="8" type="ORF">QK289_09135</name>
</gene>
<evidence type="ECO:0000313" key="9">
    <source>
        <dbReference type="Proteomes" id="UP001243286"/>
    </source>
</evidence>
<keyword evidence="2" id="KW-1003">Cell membrane</keyword>
<feature type="domain" description="Cardiolipin synthase N-terminal" evidence="7">
    <location>
        <begin position="19"/>
        <end position="61"/>
    </location>
</feature>
<comment type="caution">
    <text evidence="8">The sequence shown here is derived from an EMBL/GenBank/DDBJ whole genome shotgun (WGS) entry which is preliminary data.</text>
</comment>
<evidence type="ECO:0000256" key="3">
    <source>
        <dbReference type="ARBA" id="ARBA00022692"/>
    </source>
</evidence>
<accession>A0ABT6R2W3</accession>
<dbReference type="Pfam" id="PF13396">
    <property type="entry name" value="PLDc_N"/>
    <property type="match status" value="1"/>
</dbReference>
<keyword evidence="5 6" id="KW-0472">Membrane</keyword>
<dbReference type="EMBL" id="JASBQV010000012">
    <property type="protein sequence ID" value="MDI3235168.1"/>
    <property type="molecule type" value="Genomic_DNA"/>
</dbReference>
<protein>
    <submittedName>
        <fullName evidence="8">PLD nuclease N-terminal domain-containing protein</fullName>
    </submittedName>
</protein>
<evidence type="ECO:0000259" key="7">
    <source>
        <dbReference type="Pfam" id="PF13396"/>
    </source>
</evidence>
<keyword evidence="9" id="KW-1185">Reference proteome</keyword>
<evidence type="ECO:0000256" key="5">
    <source>
        <dbReference type="ARBA" id="ARBA00023136"/>
    </source>
</evidence>
<dbReference type="Proteomes" id="UP001243286">
    <property type="component" value="Unassembled WGS sequence"/>
</dbReference>
<evidence type="ECO:0000256" key="6">
    <source>
        <dbReference type="SAM" id="Phobius"/>
    </source>
</evidence>
<dbReference type="InterPro" id="IPR027379">
    <property type="entry name" value="CLS_N"/>
</dbReference>
<proteinExistence type="predicted"/>
<feature type="transmembrane region" description="Helical" evidence="6">
    <location>
        <begin position="12"/>
        <end position="28"/>
    </location>
</feature>
<name>A0ABT6R2W3_9BACL</name>
<keyword evidence="3 6" id="KW-0812">Transmembrane</keyword>
<comment type="subcellular location">
    <subcellularLocation>
        <location evidence="1">Cell membrane</location>
        <topology evidence="1">Multi-pass membrane protein</topology>
    </subcellularLocation>
</comment>